<dbReference type="InterPro" id="IPR036291">
    <property type="entry name" value="NAD(P)-bd_dom_sf"/>
</dbReference>
<proteinExistence type="inferred from homology"/>
<dbReference type="PRINTS" id="PR00081">
    <property type="entry name" value="GDHRDH"/>
</dbReference>
<dbReference type="AlphaFoldDB" id="A0A8E2E4G1"/>
<keyword evidence="2" id="KW-0560">Oxidoreductase</keyword>
<dbReference type="OrthoDB" id="191139at2759"/>
<evidence type="ECO:0000313" key="4">
    <source>
        <dbReference type="Proteomes" id="UP000250266"/>
    </source>
</evidence>
<evidence type="ECO:0000256" key="1">
    <source>
        <dbReference type="ARBA" id="ARBA00006484"/>
    </source>
</evidence>
<keyword evidence="4" id="KW-1185">Reference proteome</keyword>
<dbReference type="InterPro" id="IPR002347">
    <property type="entry name" value="SDR_fam"/>
</dbReference>
<dbReference type="GO" id="GO:0016491">
    <property type="term" value="F:oxidoreductase activity"/>
    <property type="evidence" value="ECO:0007669"/>
    <property type="project" value="UniProtKB-KW"/>
</dbReference>
<dbReference type="PANTHER" id="PTHR24320">
    <property type="entry name" value="RETINOL DEHYDROGENASE"/>
    <property type="match status" value="1"/>
</dbReference>
<dbReference type="SUPFAM" id="SSF51735">
    <property type="entry name" value="NAD(P)-binding Rossmann-fold domains"/>
    <property type="match status" value="1"/>
</dbReference>
<dbReference type="Gene3D" id="3.40.50.720">
    <property type="entry name" value="NAD(P)-binding Rossmann-like Domain"/>
    <property type="match status" value="1"/>
</dbReference>
<protein>
    <submittedName>
        <fullName evidence="3">Short-chain dehydrogenase</fullName>
    </submittedName>
</protein>
<gene>
    <name evidence="3" type="ORF">K432DRAFT_418810</name>
</gene>
<evidence type="ECO:0000313" key="3">
    <source>
        <dbReference type="EMBL" id="OCK77142.1"/>
    </source>
</evidence>
<comment type="similarity">
    <text evidence="1">Belongs to the short-chain dehydrogenases/reductases (SDR) family.</text>
</comment>
<sequence>MTSKYAAAHVSTKGPGDARKLQDKVVLITGCSSGIGIETARAMKATGTSVFAAVRDIEKGKTALADLLEPCRCELIKLDLNSLASVRDCAKEFLSRSKTLNILINNADIMACPEGRIADGFELQFGTNHLAHFLLFNLLKPTLLASFTPAFNSRVVAVSSTAHRNTQIHFDNLTLAGEYHSSIAYGQSKIANIYMANEIDRRYGSQGLHALSLHPRWYPELAEQGAATTVWAAVAREFEGNGGLYLENCQIAPPVREGYSQLDVGYEAYVYNKENEGRLRKNSCELVGVADES</sequence>
<dbReference type="Pfam" id="PF00106">
    <property type="entry name" value="adh_short"/>
    <property type="match status" value="1"/>
</dbReference>
<reference evidence="3 4" key="1">
    <citation type="journal article" date="2016" name="Nat. Commun.">
        <title>Ectomycorrhizal ecology is imprinted in the genome of the dominant symbiotic fungus Cenococcum geophilum.</title>
        <authorList>
            <consortium name="DOE Joint Genome Institute"/>
            <person name="Peter M."/>
            <person name="Kohler A."/>
            <person name="Ohm R.A."/>
            <person name="Kuo A."/>
            <person name="Krutzmann J."/>
            <person name="Morin E."/>
            <person name="Arend M."/>
            <person name="Barry K.W."/>
            <person name="Binder M."/>
            <person name="Choi C."/>
            <person name="Clum A."/>
            <person name="Copeland A."/>
            <person name="Grisel N."/>
            <person name="Haridas S."/>
            <person name="Kipfer T."/>
            <person name="LaButti K."/>
            <person name="Lindquist E."/>
            <person name="Lipzen A."/>
            <person name="Maire R."/>
            <person name="Meier B."/>
            <person name="Mihaltcheva S."/>
            <person name="Molinier V."/>
            <person name="Murat C."/>
            <person name="Poggeler S."/>
            <person name="Quandt C.A."/>
            <person name="Sperisen C."/>
            <person name="Tritt A."/>
            <person name="Tisserant E."/>
            <person name="Crous P.W."/>
            <person name="Henrissat B."/>
            <person name="Nehls U."/>
            <person name="Egli S."/>
            <person name="Spatafora J.W."/>
            <person name="Grigoriev I.V."/>
            <person name="Martin F.M."/>
        </authorList>
    </citation>
    <scope>NUCLEOTIDE SEQUENCE [LARGE SCALE GENOMIC DNA]</scope>
    <source>
        <strain evidence="3 4">CBS 459.81</strain>
    </source>
</reference>
<evidence type="ECO:0000256" key="2">
    <source>
        <dbReference type="ARBA" id="ARBA00023002"/>
    </source>
</evidence>
<organism evidence="3 4">
    <name type="scientific">Lepidopterella palustris CBS 459.81</name>
    <dbReference type="NCBI Taxonomy" id="1314670"/>
    <lineage>
        <taxon>Eukaryota</taxon>
        <taxon>Fungi</taxon>
        <taxon>Dikarya</taxon>
        <taxon>Ascomycota</taxon>
        <taxon>Pezizomycotina</taxon>
        <taxon>Dothideomycetes</taxon>
        <taxon>Pleosporomycetidae</taxon>
        <taxon>Mytilinidiales</taxon>
        <taxon>Argynnaceae</taxon>
        <taxon>Lepidopterella</taxon>
    </lineage>
</organism>
<dbReference type="EMBL" id="KV745151">
    <property type="protein sequence ID" value="OCK77142.1"/>
    <property type="molecule type" value="Genomic_DNA"/>
</dbReference>
<name>A0A8E2E4G1_9PEZI</name>
<dbReference type="PANTHER" id="PTHR24320:SF272">
    <property type="entry name" value="NAD(P)-BINDING ROSSMANN-FOLD SUPERFAMILY PROTEIN"/>
    <property type="match status" value="1"/>
</dbReference>
<accession>A0A8E2E4G1</accession>
<dbReference type="Proteomes" id="UP000250266">
    <property type="component" value="Unassembled WGS sequence"/>
</dbReference>